<protein>
    <submittedName>
        <fullName evidence="9">Probable nuclease S1</fullName>
    </submittedName>
</protein>
<sequence length="301" mass="32946">MKASTSILALTALVLPQVAVAWDGFGHITVAYLASHFVSPTTEKYLKHVLGNNTEDYLGSVATWADSFRKTEEGAFSDTFHYIDALDDPPFWCGVDLERDCGETGCVVTALANYTLQSLDPSLSLAQRHQAAKFVIHFVGDLHQPLHNENVEAGGNGIDVLFNGVEIDLHHVWDGSIGTLLVNDGVAGDPYVIAKKWSTQLMVELTTGKYAEEKAGWLEGIDLKDPATTALGWSRDCNSYICTTVLPEGPTAIIGQELSGAYYEKAAPVVELLVAKAGYRLAAWLDLIVDEYRRRKSCRMH</sequence>
<dbReference type="GO" id="GO:0006308">
    <property type="term" value="P:DNA catabolic process"/>
    <property type="evidence" value="ECO:0007669"/>
    <property type="project" value="InterPro"/>
</dbReference>
<keyword evidence="8" id="KW-0732">Signal</keyword>
<organism evidence="9 10">
    <name type="scientific">Cephalotrichum gorgonifer</name>
    <dbReference type="NCBI Taxonomy" id="2041049"/>
    <lineage>
        <taxon>Eukaryota</taxon>
        <taxon>Fungi</taxon>
        <taxon>Dikarya</taxon>
        <taxon>Ascomycota</taxon>
        <taxon>Pezizomycotina</taxon>
        <taxon>Sordariomycetes</taxon>
        <taxon>Hypocreomycetidae</taxon>
        <taxon>Microascales</taxon>
        <taxon>Microascaceae</taxon>
        <taxon>Cephalotrichum</taxon>
    </lineage>
</organism>
<evidence type="ECO:0000256" key="3">
    <source>
        <dbReference type="ARBA" id="ARBA00022723"/>
    </source>
</evidence>
<dbReference type="Proteomes" id="UP001187682">
    <property type="component" value="Unassembled WGS sequence"/>
</dbReference>
<accession>A0AAE8SY47</accession>
<comment type="caution">
    <text evidence="9">The sequence shown here is derived from an EMBL/GenBank/DDBJ whole genome shotgun (WGS) entry which is preliminary data.</text>
</comment>
<evidence type="ECO:0000313" key="9">
    <source>
        <dbReference type="EMBL" id="SPO04667.1"/>
    </source>
</evidence>
<dbReference type="EMBL" id="ONZQ02000010">
    <property type="protein sequence ID" value="SPO04667.1"/>
    <property type="molecule type" value="Genomic_DNA"/>
</dbReference>
<keyword evidence="2" id="KW-0540">Nuclease</keyword>
<evidence type="ECO:0000256" key="1">
    <source>
        <dbReference type="ARBA" id="ARBA00009547"/>
    </source>
</evidence>
<comment type="similarity">
    <text evidence="1">Belongs to the nuclease type I family.</text>
</comment>
<feature type="signal peptide" evidence="8">
    <location>
        <begin position="1"/>
        <end position="21"/>
    </location>
</feature>
<keyword evidence="6" id="KW-1015">Disulfide bond</keyword>
<keyword evidence="5" id="KW-0378">Hydrolase</keyword>
<evidence type="ECO:0000256" key="8">
    <source>
        <dbReference type="SAM" id="SignalP"/>
    </source>
</evidence>
<keyword evidence="7" id="KW-0325">Glycoprotein</keyword>
<dbReference type="PANTHER" id="PTHR33146">
    <property type="entry name" value="ENDONUCLEASE 4"/>
    <property type="match status" value="1"/>
</dbReference>
<dbReference type="GO" id="GO:0016788">
    <property type="term" value="F:hydrolase activity, acting on ester bonds"/>
    <property type="evidence" value="ECO:0007669"/>
    <property type="project" value="InterPro"/>
</dbReference>
<dbReference type="CDD" id="cd11010">
    <property type="entry name" value="S1-P1_nuclease"/>
    <property type="match status" value="1"/>
</dbReference>
<evidence type="ECO:0000256" key="6">
    <source>
        <dbReference type="ARBA" id="ARBA00023157"/>
    </source>
</evidence>
<name>A0AAE8SY47_9PEZI</name>
<dbReference type="InterPro" id="IPR003154">
    <property type="entry name" value="S1/P1nuclease"/>
</dbReference>
<gene>
    <name evidence="9" type="ORF">DNG_07352</name>
</gene>
<dbReference type="SUPFAM" id="SSF48537">
    <property type="entry name" value="Phospholipase C/P1 nuclease"/>
    <property type="match status" value="1"/>
</dbReference>
<reference evidence="9" key="1">
    <citation type="submission" date="2018-03" db="EMBL/GenBank/DDBJ databases">
        <authorList>
            <person name="Guldener U."/>
        </authorList>
    </citation>
    <scope>NUCLEOTIDE SEQUENCE</scope>
</reference>
<proteinExistence type="inferred from homology"/>
<dbReference type="AlphaFoldDB" id="A0AAE8SY47"/>
<evidence type="ECO:0000256" key="7">
    <source>
        <dbReference type="ARBA" id="ARBA00023180"/>
    </source>
</evidence>
<dbReference type="GO" id="GO:0004519">
    <property type="term" value="F:endonuclease activity"/>
    <property type="evidence" value="ECO:0007669"/>
    <property type="project" value="UniProtKB-KW"/>
</dbReference>
<dbReference type="PANTHER" id="PTHR33146:SF26">
    <property type="entry name" value="ENDONUCLEASE 4"/>
    <property type="match status" value="1"/>
</dbReference>
<evidence type="ECO:0000256" key="5">
    <source>
        <dbReference type="ARBA" id="ARBA00022801"/>
    </source>
</evidence>
<keyword evidence="3" id="KW-0479">Metal-binding</keyword>
<evidence type="ECO:0000313" key="10">
    <source>
        <dbReference type="Proteomes" id="UP001187682"/>
    </source>
</evidence>
<dbReference type="Gene3D" id="1.10.575.10">
    <property type="entry name" value="P1 Nuclease"/>
    <property type="match status" value="1"/>
</dbReference>
<keyword evidence="4" id="KW-0255">Endonuclease</keyword>
<dbReference type="GO" id="GO:0003676">
    <property type="term" value="F:nucleic acid binding"/>
    <property type="evidence" value="ECO:0007669"/>
    <property type="project" value="InterPro"/>
</dbReference>
<dbReference type="GO" id="GO:0046872">
    <property type="term" value="F:metal ion binding"/>
    <property type="evidence" value="ECO:0007669"/>
    <property type="project" value="UniProtKB-KW"/>
</dbReference>
<feature type="chain" id="PRO_5042172009" evidence="8">
    <location>
        <begin position="22"/>
        <end position="301"/>
    </location>
</feature>
<dbReference type="Pfam" id="PF02265">
    <property type="entry name" value="S1-P1_nuclease"/>
    <property type="match status" value="1"/>
</dbReference>
<evidence type="ECO:0000256" key="4">
    <source>
        <dbReference type="ARBA" id="ARBA00022759"/>
    </source>
</evidence>
<keyword evidence="10" id="KW-1185">Reference proteome</keyword>
<dbReference type="InterPro" id="IPR008947">
    <property type="entry name" value="PLipase_C/P1_nuclease_dom_sf"/>
</dbReference>
<evidence type="ECO:0000256" key="2">
    <source>
        <dbReference type="ARBA" id="ARBA00022722"/>
    </source>
</evidence>